<comment type="caution">
    <text evidence="2">The sequence shown here is derived from an EMBL/GenBank/DDBJ whole genome shotgun (WGS) entry which is preliminary data.</text>
</comment>
<evidence type="ECO:0000259" key="1">
    <source>
        <dbReference type="Pfam" id="PF04892"/>
    </source>
</evidence>
<reference evidence="2 3" key="1">
    <citation type="submission" date="2019-08" db="EMBL/GenBank/DDBJ databases">
        <title>In-depth cultivation of the pig gut microbiome towards novel bacterial diversity and tailored functional studies.</title>
        <authorList>
            <person name="Wylensek D."/>
            <person name="Hitch T.C.A."/>
            <person name="Clavel T."/>
        </authorList>
    </citation>
    <scope>NUCLEOTIDE SEQUENCE [LARGE SCALE GENOMIC DNA]</scope>
    <source>
        <strain evidence="2 3">BSM-383-APC-4H</strain>
    </source>
</reference>
<evidence type="ECO:0000313" key="2">
    <source>
        <dbReference type="EMBL" id="MSU82565.1"/>
    </source>
</evidence>
<dbReference type="Pfam" id="PF04892">
    <property type="entry name" value="VanZ"/>
    <property type="match status" value="1"/>
</dbReference>
<dbReference type="InterPro" id="IPR006976">
    <property type="entry name" value="VanZ-like"/>
</dbReference>
<protein>
    <submittedName>
        <fullName evidence="2">VanZ family protein</fullName>
    </submittedName>
</protein>
<dbReference type="AlphaFoldDB" id="A0A6N7YFV6"/>
<dbReference type="PANTHER" id="PTHR36834:SF1">
    <property type="entry name" value="INTEGRAL MEMBRANE PROTEIN"/>
    <property type="match status" value="1"/>
</dbReference>
<dbReference type="Proteomes" id="UP000433359">
    <property type="component" value="Unassembled WGS sequence"/>
</dbReference>
<evidence type="ECO:0000313" key="3">
    <source>
        <dbReference type="Proteomes" id="UP000433359"/>
    </source>
</evidence>
<organism evidence="2 3">
    <name type="scientific">Anaerobutyricum soehngenii</name>
    <dbReference type="NCBI Taxonomy" id="105843"/>
    <lineage>
        <taxon>Bacteria</taxon>
        <taxon>Bacillati</taxon>
        <taxon>Bacillota</taxon>
        <taxon>Clostridia</taxon>
        <taxon>Lachnospirales</taxon>
        <taxon>Lachnospiraceae</taxon>
        <taxon>Anaerobutyricum</taxon>
    </lineage>
</organism>
<dbReference type="InterPro" id="IPR053150">
    <property type="entry name" value="Teicoplanin_resist-assoc"/>
</dbReference>
<accession>A0A6N7YFV6</accession>
<sequence length="76" mass="8907">MVFKRMKKMSFCVFIGFLCSCGIEISQLITQRGYCQLDDVVTNTVGMLIGWIIWRGFHRVVIETLRNIRKGRSNYK</sequence>
<feature type="domain" description="VanZ-like" evidence="1">
    <location>
        <begin position="1"/>
        <end position="55"/>
    </location>
</feature>
<proteinExistence type="predicted"/>
<dbReference type="PANTHER" id="PTHR36834">
    <property type="entry name" value="MEMBRANE PROTEIN-RELATED"/>
    <property type="match status" value="1"/>
</dbReference>
<name>A0A6N7YFV6_9FIRM</name>
<gene>
    <name evidence="2" type="ORF">FYJ25_09425</name>
</gene>
<dbReference type="PROSITE" id="PS51257">
    <property type="entry name" value="PROKAR_LIPOPROTEIN"/>
    <property type="match status" value="1"/>
</dbReference>
<dbReference type="EMBL" id="VULP01000018">
    <property type="protein sequence ID" value="MSU82565.1"/>
    <property type="molecule type" value="Genomic_DNA"/>
</dbReference>